<comment type="caution">
    <text evidence="1">The sequence shown here is derived from an EMBL/GenBank/DDBJ whole genome shotgun (WGS) entry which is preliminary data.</text>
</comment>
<protein>
    <submittedName>
        <fullName evidence="1">Uncharacterized protein</fullName>
    </submittedName>
</protein>
<evidence type="ECO:0000313" key="1">
    <source>
        <dbReference type="EMBL" id="MED6208298.1"/>
    </source>
</evidence>
<gene>
    <name evidence="1" type="ORF">PIB30_043659</name>
</gene>
<feature type="non-terminal residue" evidence="1">
    <location>
        <position position="384"/>
    </location>
</feature>
<name>A0ABU6YI17_9FABA</name>
<dbReference type="EMBL" id="JASCZI010241911">
    <property type="protein sequence ID" value="MED6208298.1"/>
    <property type="molecule type" value="Genomic_DNA"/>
</dbReference>
<keyword evidence="2" id="KW-1185">Reference proteome</keyword>
<evidence type="ECO:0000313" key="2">
    <source>
        <dbReference type="Proteomes" id="UP001341840"/>
    </source>
</evidence>
<organism evidence="1 2">
    <name type="scientific">Stylosanthes scabra</name>
    <dbReference type="NCBI Taxonomy" id="79078"/>
    <lineage>
        <taxon>Eukaryota</taxon>
        <taxon>Viridiplantae</taxon>
        <taxon>Streptophyta</taxon>
        <taxon>Embryophyta</taxon>
        <taxon>Tracheophyta</taxon>
        <taxon>Spermatophyta</taxon>
        <taxon>Magnoliopsida</taxon>
        <taxon>eudicotyledons</taxon>
        <taxon>Gunneridae</taxon>
        <taxon>Pentapetalae</taxon>
        <taxon>rosids</taxon>
        <taxon>fabids</taxon>
        <taxon>Fabales</taxon>
        <taxon>Fabaceae</taxon>
        <taxon>Papilionoideae</taxon>
        <taxon>50 kb inversion clade</taxon>
        <taxon>dalbergioids sensu lato</taxon>
        <taxon>Dalbergieae</taxon>
        <taxon>Pterocarpus clade</taxon>
        <taxon>Stylosanthes</taxon>
    </lineage>
</organism>
<sequence length="384" mass="42936">MKLSSKTSSSTFLACIHNLFGFCYDDLSLSFSQTQGNPELILFATPRMALITKHHFFISFSLNLSFDLFSHTHRIVTPDFLTTKVDPCVNSLGERLVSQKGNSELTLFTTPKTTLSNGAVAGELNMCARFWLFLTTLVIEHFNNSSNISQPSNFENLPSQPLSIPWGHIGTLFLCANQEGREDVLNEEDIESLHESLEEVEEGNEAQVAEDVDQKVDDNCKEPKGMEIVHSASSEVTPSKLPSELQFEWVDLPNLNFIGQCNTPKLINQVANMLDQFRSATDRQTRLPSYGELTRSVIIANPTDPQLALDNHRSYFPGGPFFPAPIYMERGRQELRVAANRASIGALDQKLSRSEIGVCGGRIDTNQFFNQLFSNSLSFDRGRE</sequence>
<reference evidence="1 2" key="1">
    <citation type="journal article" date="2023" name="Plants (Basel)">
        <title>Bridging the Gap: Combining Genomics and Transcriptomics Approaches to Understand Stylosanthes scabra, an Orphan Legume from the Brazilian Caatinga.</title>
        <authorList>
            <person name="Ferreira-Neto J.R.C."/>
            <person name="da Silva M.D."/>
            <person name="Binneck E."/>
            <person name="de Melo N.F."/>
            <person name="da Silva R.H."/>
            <person name="de Melo A.L.T.M."/>
            <person name="Pandolfi V."/>
            <person name="Bustamante F.O."/>
            <person name="Brasileiro-Vidal A.C."/>
            <person name="Benko-Iseppon A.M."/>
        </authorList>
    </citation>
    <scope>NUCLEOTIDE SEQUENCE [LARGE SCALE GENOMIC DNA]</scope>
    <source>
        <tissue evidence="1">Leaves</tissue>
    </source>
</reference>
<dbReference type="Proteomes" id="UP001341840">
    <property type="component" value="Unassembled WGS sequence"/>
</dbReference>
<proteinExistence type="predicted"/>
<accession>A0ABU6YI17</accession>